<reference evidence="2" key="2">
    <citation type="submission" date="2021-01" db="EMBL/GenBank/DDBJ databases">
        <authorList>
            <person name="Corre E."/>
            <person name="Pelletier E."/>
            <person name="Niang G."/>
            <person name="Scheremetjew M."/>
            <person name="Finn R."/>
            <person name="Kale V."/>
            <person name="Holt S."/>
            <person name="Cochrane G."/>
            <person name="Meng A."/>
            <person name="Brown T."/>
            <person name="Cohen L."/>
        </authorList>
    </citation>
    <scope>NUCLEOTIDE SEQUENCE</scope>
    <source>
        <strain evidence="2">CCMP1205</strain>
    </source>
</reference>
<evidence type="ECO:0000313" key="3">
    <source>
        <dbReference type="EMBL" id="QDZ22896.1"/>
    </source>
</evidence>
<name>A0A5B8MQY9_9CHLO</name>
<dbReference type="OrthoDB" id="552620at2759"/>
<keyword evidence="4" id="KW-1185">Reference proteome</keyword>
<sequence>MKRTVCRVSHAVVCALVVAASVTQCYADVSRQLQQYSGAVQVLDEEGNYVGDVSMDFEPIQGHALHSQSLEEGTALKAEVAKAEAQGGRCRRFHARAIPMFDSPSDVADTVSSVMVPVTGKLLSASVEMNLTHPKAGSAGVELYFGNSPTDRPHLVLKDPCGTTEAHCDHFGEDMTGVMFSDESVESFPQDENEAPFTGEYKPVQPLSIARAGDGVNAAEGGTFGRWTLEAHVPGEDKAPEMEWTLQLCYVPDENSVEGVLDEMAVGETLDVADQQAGAMAASFVRRITGRLGSRIPGPARGFLTYLGGLYVELAACYGIGEAYRILELWYCNTFGGPIFLGIQFVTDPTCPVDVPPLSEWLIPILESAGSY</sequence>
<keyword evidence="1" id="KW-0732">Signal</keyword>
<protein>
    <submittedName>
        <fullName evidence="3">Uncharacterized protein</fullName>
    </submittedName>
</protein>
<evidence type="ECO:0000313" key="4">
    <source>
        <dbReference type="Proteomes" id="UP000316726"/>
    </source>
</evidence>
<reference evidence="3 4" key="1">
    <citation type="submission" date="2018-07" db="EMBL/GenBank/DDBJ databases">
        <title>The complete nuclear genome of the prasinophyte Chloropicon primus (CCMP1205).</title>
        <authorList>
            <person name="Pombert J.-F."/>
            <person name="Otis C."/>
            <person name="Turmel M."/>
            <person name="Lemieux C."/>
        </authorList>
    </citation>
    <scope>NUCLEOTIDE SEQUENCE [LARGE SCALE GENOMIC DNA]</scope>
    <source>
        <strain evidence="3 4">CCMP1205</strain>
    </source>
</reference>
<feature type="chain" id="PRO_5036138505" evidence="1">
    <location>
        <begin position="28"/>
        <end position="372"/>
    </location>
</feature>
<dbReference type="Proteomes" id="UP000316726">
    <property type="component" value="Chromosome 9"/>
</dbReference>
<organism evidence="3 4">
    <name type="scientific">Chloropicon primus</name>
    <dbReference type="NCBI Taxonomy" id="1764295"/>
    <lineage>
        <taxon>Eukaryota</taxon>
        <taxon>Viridiplantae</taxon>
        <taxon>Chlorophyta</taxon>
        <taxon>Chloropicophyceae</taxon>
        <taxon>Chloropicales</taxon>
        <taxon>Chloropicaceae</taxon>
        <taxon>Chloropicon</taxon>
    </lineage>
</organism>
<accession>A0A5B8MQY9</accession>
<evidence type="ECO:0000313" key="2">
    <source>
        <dbReference type="EMBL" id="CAD9719778.1"/>
    </source>
</evidence>
<dbReference type="EMBL" id="HBHL01013146">
    <property type="protein sequence ID" value="CAD9719778.1"/>
    <property type="molecule type" value="Transcribed_RNA"/>
</dbReference>
<proteinExistence type="predicted"/>
<evidence type="ECO:0000256" key="1">
    <source>
        <dbReference type="SAM" id="SignalP"/>
    </source>
</evidence>
<feature type="signal peptide" evidence="1">
    <location>
        <begin position="1"/>
        <end position="27"/>
    </location>
</feature>
<dbReference type="EMBL" id="CP031042">
    <property type="protein sequence ID" value="QDZ22896.1"/>
    <property type="molecule type" value="Genomic_DNA"/>
</dbReference>
<gene>
    <name evidence="3" type="ORF">A3770_09p54140</name>
    <name evidence="2" type="ORF">CPRI1469_LOCUS8644</name>
</gene>
<dbReference type="AlphaFoldDB" id="A0A5B8MQY9"/>